<sequence>MEQPTLYAESGGSWWPVLVAPALTLLGVLVDALSDGLANVTLWLFVGLALLLATAVWVNGRRRARAVRLTPKALHLGREELSVAEIASAVAEPRAGARVLGGGWALPRGVTEVPLRLTDGTVVSAWAADPAGLQAALVKLLALRA</sequence>
<organism evidence="2 3">
    <name type="scientific">Saccharothrix violaceirubra</name>
    <dbReference type="NCBI Taxonomy" id="413306"/>
    <lineage>
        <taxon>Bacteria</taxon>
        <taxon>Bacillati</taxon>
        <taxon>Actinomycetota</taxon>
        <taxon>Actinomycetes</taxon>
        <taxon>Pseudonocardiales</taxon>
        <taxon>Pseudonocardiaceae</taxon>
        <taxon>Saccharothrix</taxon>
    </lineage>
</organism>
<proteinExistence type="predicted"/>
<name>A0A7W7WT14_9PSEU</name>
<keyword evidence="1" id="KW-0472">Membrane</keyword>
<evidence type="ECO:0008006" key="4">
    <source>
        <dbReference type="Google" id="ProtNLM"/>
    </source>
</evidence>
<evidence type="ECO:0000256" key="1">
    <source>
        <dbReference type="SAM" id="Phobius"/>
    </source>
</evidence>
<dbReference type="EMBL" id="JACHJS010000001">
    <property type="protein sequence ID" value="MBB4962776.1"/>
    <property type="molecule type" value="Genomic_DNA"/>
</dbReference>
<dbReference type="AlphaFoldDB" id="A0A7W7WT14"/>
<reference evidence="2 3" key="1">
    <citation type="submission" date="2020-08" db="EMBL/GenBank/DDBJ databases">
        <title>Sequencing the genomes of 1000 actinobacteria strains.</title>
        <authorList>
            <person name="Klenk H.-P."/>
        </authorList>
    </citation>
    <scope>NUCLEOTIDE SEQUENCE [LARGE SCALE GENOMIC DNA]</scope>
    <source>
        <strain evidence="2 3">DSM 45084</strain>
    </source>
</reference>
<keyword evidence="1" id="KW-0812">Transmembrane</keyword>
<dbReference type="Proteomes" id="UP000542674">
    <property type="component" value="Unassembled WGS sequence"/>
</dbReference>
<protein>
    <recommendedName>
        <fullName evidence="4">DUF3093 family protein</fullName>
    </recommendedName>
</protein>
<evidence type="ECO:0000313" key="2">
    <source>
        <dbReference type="EMBL" id="MBB4962776.1"/>
    </source>
</evidence>
<evidence type="ECO:0000313" key="3">
    <source>
        <dbReference type="Proteomes" id="UP000542674"/>
    </source>
</evidence>
<gene>
    <name evidence="2" type="ORF">F4559_000135</name>
</gene>
<feature type="transmembrane region" description="Helical" evidence="1">
    <location>
        <begin position="12"/>
        <end position="30"/>
    </location>
</feature>
<dbReference type="RefSeq" id="WP_184665654.1">
    <property type="nucleotide sequence ID" value="NZ_BAABAI010000042.1"/>
</dbReference>
<keyword evidence="1" id="KW-1133">Transmembrane helix</keyword>
<keyword evidence="3" id="KW-1185">Reference proteome</keyword>
<feature type="transmembrane region" description="Helical" evidence="1">
    <location>
        <begin position="36"/>
        <end position="58"/>
    </location>
</feature>
<accession>A0A7W7WT14</accession>
<comment type="caution">
    <text evidence="2">The sequence shown here is derived from an EMBL/GenBank/DDBJ whole genome shotgun (WGS) entry which is preliminary data.</text>
</comment>